<accession>A0AA86YN69</accession>
<reference evidence="2" key="1">
    <citation type="submission" date="2008-04" db="EMBL/GenBank/DDBJ databases">
        <title>Draft genome sequence of Providencia stuartii (ATCC 25827).</title>
        <authorList>
            <person name="Sudarsanam P."/>
            <person name="Ley R."/>
            <person name="Guruge J."/>
            <person name="Turnbaugh P.J."/>
            <person name="Mahowald M."/>
            <person name="Liep D."/>
            <person name="Gordon J."/>
        </authorList>
    </citation>
    <scope>NUCLEOTIDE SEQUENCE [LARGE SCALE GENOMIC DNA]</scope>
    <source>
        <strain evidence="2">ATCC 25827</strain>
    </source>
</reference>
<proteinExistence type="predicted"/>
<name>A0AA86YN69_PROST</name>
<comment type="caution">
    <text evidence="1">The sequence shown here is derived from an EMBL/GenBank/DDBJ whole genome shotgun (WGS) entry which is preliminary data.</text>
</comment>
<evidence type="ECO:0000313" key="2">
    <source>
        <dbReference type="Proteomes" id="UP000004506"/>
    </source>
</evidence>
<reference evidence="1 2" key="3">
    <citation type="submission" date="2008-05" db="EMBL/GenBank/DDBJ databases">
        <authorList>
            <person name="Fulton L."/>
            <person name="Clifton S."/>
            <person name="Fulton B."/>
            <person name="Xu J."/>
            <person name="Minx P."/>
            <person name="Pepin K.H."/>
            <person name="Johnson M."/>
            <person name="Thiruvilangam P."/>
            <person name="Bhonagiri V."/>
            <person name="Nash W.E."/>
            <person name="Mardis E.R."/>
            <person name="Wilson R.K."/>
        </authorList>
    </citation>
    <scope>NUCLEOTIDE SEQUENCE [LARGE SCALE GENOMIC DNA]</scope>
    <source>
        <strain evidence="1 2">ATCC 25827</strain>
    </source>
</reference>
<evidence type="ECO:0000313" key="1">
    <source>
        <dbReference type="EMBL" id="EDU60952.1"/>
    </source>
</evidence>
<sequence length="189" mass="21177">MMVALFMIHYVILAGYLRKGKCMKRSIQLPLIVLTSLLVIPLSYATPHKDLRQAHLSRCAKPVFYAQTANHKKEVEICIVSPSVSYSFGKVGVEKKEMDIFVPANRTSFASQSNRFYSISEFTIRNGDTTYLVSDGHNEEGQPFSTLDVYKGSVETGKHLVEIKLDPKTVVNNIDYQLADEGIPESDSL</sequence>
<gene>
    <name evidence="1" type="ORF">PROSTU_00933</name>
</gene>
<protein>
    <submittedName>
        <fullName evidence="1">Uncharacterized protein</fullName>
    </submittedName>
</protein>
<reference evidence="2" key="2">
    <citation type="submission" date="2008-04" db="EMBL/GenBank/DDBJ databases">
        <title>Draft genome sequence of Providencia stuartii(ATCC 25827).</title>
        <authorList>
            <person name="Sudarsanam P."/>
            <person name="Ley R."/>
            <person name="Guruge J."/>
            <person name="Turnbaugh P.J."/>
            <person name="Mahowald M."/>
            <person name="Liep D."/>
            <person name="Gordon J."/>
        </authorList>
    </citation>
    <scope>NUCLEOTIDE SEQUENCE [LARGE SCALE GENOMIC DNA]</scope>
    <source>
        <strain evidence="2">ATCC 25827</strain>
    </source>
</reference>
<dbReference type="Proteomes" id="UP000004506">
    <property type="component" value="Unassembled WGS sequence"/>
</dbReference>
<dbReference type="EMBL" id="ABJD02000085">
    <property type="protein sequence ID" value="EDU60952.1"/>
    <property type="molecule type" value="Genomic_DNA"/>
</dbReference>
<dbReference type="AlphaFoldDB" id="A0AA86YN69"/>
<organism evidence="1 2">
    <name type="scientific">Providencia stuartii ATCC 25827</name>
    <dbReference type="NCBI Taxonomy" id="471874"/>
    <lineage>
        <taxon>Bacteria</taxon>
        <taxon>Pseudomonadati</taxon>
        <taxon>Pseudomonadota</taxon>
        <taxon>Gammaproteobacteria</taxon>
        <taxon>Enterobacterales</taxon>
        <taxon>Morganellaceae</taxon>
        <taxon>Providencia</taxon>
    </lineage>
</organism>